<dbReference type="Pfam" id="PF13556">
    <property type="entry name" value="HTH_30"/>
    <property type="match status" value="1"/>
</dbReference>
<protein>
    <submittedName>
        <fullName evidence="3">PAS fold-containing protein</fullName>
    </submittedName>
</protein>
<dbReference type="InterPro" id="IPR025736">
    <property type="entry name" value="PucR_C-HTH_dom"/>
</dbReference>
<dbReference type="PANTHER" id="PTHR33744">
    <property type="entry name" value="CARBOHYDRATE DIACID REGULATOR"/>
    <property type="match status" value="1"/>
</dbReference>
<dbReference type="InterPro" id="IPR000700">
    <property type="entry name" value="PAS-assoc_C"/>
</dbReference>
<accession>A0A1H0AT33</accession>
<dbReference type="AlphaFoldDB" id="A0A1H0AT33"/>
<organism evidence="3 4">
    <name type="scientific">Dendrosporobacter quercicolus</name>
    <dbReference type="NCBI Taxonomy" id="146817"/>
    <lineage>
        <taxon>Bacteria</taxon>
        <taxon>Bacillati</taxon>
        <taxon>Bacillota</taxon>
        <taxon>Negativicutes</taxon>
        <taxon>Selenomonadales</taxon>
        <taxon>Sporomusaceae</taxon>
        <taxon>Dendrosporobacter</taxon>
    </lineage>
</organism>
<evidence type="ECO:0000259" key="2">
    <source>
        <dbReference type="PROSITE" id="PS50113"/>
    </source>
</evidence>
<dbReference type="InterPro" id="IPR042070">
    <property type="entry name" value="PucR_C-HTH_sf"/>
</dbReference>
<evidence type="ECO:0000313" key="3">
    <source>
        <dbReference type="EMBL" id="SDN36479.1"/>
    </source>
</evidence>
<dbReference type="OrthoDB" id="9807021at2"/>
<dbReference type="EMBL" id="FNHB01000022">
    <property type="protein sequence ID" value="SDN36479.1"/>
    <property type="molecule type" value="Genomic_DNA"/>
</dbReference>
<dbReference type="STRING" id="146817.SAMN04488502_12210"/>
<dbReference type="RefSeq" id="WP_092075151.1">
    <property type="nucleotide sequence ID" value="NZ_FNHB01000022.1"/>
</dbReference>
<dbReference type="Pfam" id="PF17853">
    <property type="entry name" value="GGDEF_2"/>
    <property type="match status" value="1"/>
</dbReference>
<gene>
    <name evidence="3" type="ORF">SAMN04488502_12210</name>
</gene>
<evidence type="ECO:0000313" key="4">
    <source>
        <dbReference type="Proteomes" id="UP000214880"/>
    </source>
</evidence>
<evidence type="ECO:0000256" key="1">
    <source>
        <dbReference type="ARBA" id="ARBA00006754"/>
    </source>
</evidence>
<dbReference type="InterPro" id="IPR035965">
    <property type="entry name" value="PAS-like_dom_sf"/>
</dbReference>
<name>A0A1H0AT33_9FIRM</name>
<dbReference type="PANTHER" id="PTHR33744:SF1">
    <property type="entry name" value="DNA-BINDING TRANSCRIPTIONAL ACTIVATOR ADER"/>
    <property type="match status" value="1"/>
</dbReference>
<comment type="similarity">
    <text evidence="1">Belongs to the CdaR family.</text>
</comment>
<dbReference type="PROSITE" id="PS50113">
    <property type="entry name" value="PAC"/>
    <property type="match status" value="1"/>
</dbReference>
<proteinExistence type="inferred from homology"/>
<dbReference type="InterPro" id="IPR041522">
    <property type="entry name" value="CdaR_GGDEF"/>
</dbReference>
<dbReference type="SUPFAM" id="SSF55785">
    <property type="entry name" value="PYP-like sensor domain (PAS domain)"/>
    <property type="match status" value="2"/>
</dbReference>
<dbReference type="Pfam" id="PF08448">
    <property type="entry name" value="PAS_4"/>
    <property type="match status" value="1"/>
</dbReference>
<feature type="domain" description="PAC" evidence="2">
    <location>
        <begin position="91"/>
        <end position="143"/>
    </location>
</feature>
<dbReference type="InterPro" id="IPR013656">
    <property type="entry name" value="PAS_4"/>
</dbReference>
<dbReference type="Gene3D" id="1.10.10.2840">
    <property type="entry name" value="PucR C-terminal helix-turn-helix domain"/>
    <property type="match status" value="1"/>
</dbReference>
<sequence>MQEMNILQKLEKIGLSMIFEFIPGKACVSTDPSCTEIIYNSAAAQFLEMASCTGLFLAGARPPYKIFRRGRELAPAELPLQRAAWLGEEILGDELEVVCLNGLKKHTLWNARPLRDHQRNIIAALCTFEDITDKKRLAEEVRCNEKKYRLLLNNIPGLVFWSNKAGQIEFANESAGKFFRPWLGNPQNRPLLDIVTPTVDQPGIHEYRLPNGQQVWIQWMFRKYAHPVTQASGLLSVGFDITSLYRTNQAISLDYELRYRTDLFNKALRGELNRQELREIACRSGIVFPDSSLLHIIRIREVADERQPEVRREQYQARLDRLIFDISRRTSGIAWQSADGIIILIPVPHAKASLNGSPADETAEILLALTRKAFPDNKVLIGIGGLTGNPPDLIPAYQQAVFALRAGLVTEQGKPFYRWQDLGILQLMASCCDSELTHTFIQTELGALLAYDKIRASSLVDTLEQILTAGSVAAITRQLHIHEKTVLFRKRKIEQVLGTSIDNYAKKLNLLMAIRLLRLHSGANSEYQHK</sequence>
<dbReference type="Gene3D" id="3.30.450.20">
    <property type="entry name" value="PAS domain"/>
    <property type="match status" value="2"/>
</dbReference>
<keyword evidence="4" id="KW-1185">Reference proteome</keyword>
<dbReference type="InterPro" id="IPR051448">
    <property type="entry name" value="CdaR-like_regulators"/>
</dbReference>
<dbReference type="Proteomes" id="UP000214880">
    <property type="component" value="Unassembled WGS sequence"/>
</dbReference>
<reference evidence="3 4" key="1">
    <citation type="submission" date="2016-10" db="EMBL/GenBank/DDBJ databases">
        <authorList>
            <person name="de Groot N.N."/>
        </authorList>
    </citation>
    <scope>NUCLEOTIDE SEQUENCE [LARGE SCALE GENOMIC DNA]</scope>
    <source>
        <strain evidence="3 4">DSM 1736</strain>
    </source>
</reference>